<reference evidence="1" key="1">
    <citation type="journal article" date="2021" name="Genome Biol. Evol.">
        <title>A High-Quality Reference Genome for a Parasitic Bivalve with Doubly Uniparental Inheritance (Bivalvia: Unionida).</title>
        <authorList>
            <person name="Smith C.H."/>
        </authorList>
    </citation>
    <scope>NUCLEOTIDE SEQUENCE</scope>
    <source>
        <strain evidence="1">CHS0354</strain>
    </source>
</reference>
<dbReference type="EMBL" id="JAEAOA010001503">
    <property type="protein sequence ID" value="KAK3576454.1"/>
    <property type="molecule type" value="Genomic_DNA"/>
</dbReference>
<accession>A0AAE0RN36</accession>
<evidence type="ECO:0000313" key="1">
    <source>
        <dbReference type="EMBL" id="KAK3576454.1"/>
    </source>
</evidence>
<reference evidence="1" key="2">
    <citation type="journal article" date="2021" name="Genome Biol. Evol.">
        <title>Developing a high-quality reference genome for a parasitic bivalve with doubly uniparental inheritance (Bivalvia: Unionida).</title>
        <authorList>
            <person name="Smith C.H."/>
        </authorList>
    </citation>
    <scope>NUCLEOTIDE SEQUENCE</scope>
    <source>
        <strain evidence="1">CHS0354</strain>
        <tissue evidence="1">Mantle</tissue>
    </source>
</reference>
<sequence length="99" mass="10992">MRASWISSHVLDNSSGWDELFGSPPSIETLRALIRSLTSDVLLYSELKQKEGRGLTTLSTPPRSIRRYIETASSQMTHSSSTETLGILSVFSVTRVYSI</sequence>
<reference evidence="1" key="3">
    <citation type="submission" date="2023-05" db="EMBL/GenBank/DDBJ databases">
        <authorList>
            <person name="Smith C.H."/>
        </authorList>
    </citation>
    <scope>NUCLEOTIDE SEQUENCE</scope>
    <source>
        <strain evidence="1">CHS0354</strain>
        <tissue evidence="1">Mantle</tissue>
    </source>
</reference>
<dbReference type="Proteomes" id="UP001195483">
    <property type="component" value="Unassembled WGS sequence"/>
</dbReference>
<evidence type="ECO:0000313" key="2">
    <source>
        <dbReference type="Proteomes" id="UP001195483"/>
    </source>
</evidence>
<protein>
    <submittedName>
        <fullName evidence="1">Uncharacterized protein</fullName>
    </submittedName>
</protein>
<comment type="caution">
    <text evidence="1">The sequence shown here is derived from an EMBL/GenBank/DDBJ whole genome shotgun (WGS) entry which is preliminary data.</text>
</comment>
<dbReference type="AlphaFoldDB" id="A0AAE0RN36"/>
<organism evidence="1 2">
    <name type="scientific">Potamilus streckersoni</name>
    <dbReference type="NCBI Taxonomy" id="2493646"/>
    <lineage>
        <taxon>Eukaryota</taxon>
        <taxon>Metazoa</taxon>
        <taxon>Spiralia</taxon>
        <taxon>Lophotrochozoa</taxon>
        <taxon>Mollusca</taxon>
        <taxon>Bivalvia</taxon>
        <taxon>Autobranchia</taxon>
        <taxon>Heteroconchia</taxon>
        <taxon>Palaeoheterodonta</taxon>
        <taxon>Unionida</taxon>
        <taxon>Unionoidea</taxon>
        <taxon>Unionidae</taxon>
        <taxon>Ambleminae</taxon>
        <taxon>Lampsilini</taxon>
        <taxon>Potamilus</taxon>
    </lineage>
</organism>
<keyword evidence="2" id="KW-1185">Reference proteome</keyword>
<gene>
    <name evidence="1" type="ORF">CHS0354_025216</name>
</gene>
<proteinExistence type="predicted"/>
<name>A0AAE0RN36_9BIVA</name>